<keyword evidence="1" id="KW-0732">Signal</keyword>
<feature type="signal peptide" evidence="1">
    <location>
        <begin position="1"/>
        <end position="20"/>
    </location>
</feature>
<protein>
    <submittedName>
        <fullName evidence="2">Uncharacterized protein</fullName>
    </submittedName>
</protein>
<dbReference type="EMBL" id="GELH01000132">
    <property type="protein sequence ID" value="JAS04140.1"/>
    <property type="molecule type" value="Transcribed_RNA"/>
</dbReference>
<feature type="chain" id="PRO_5013481188" evidence="1">
    <location>
        <begin position="21"/>
        <end position="173"/>
    </location>
</feature>
<evidence type="ECO:0000313" key="2">
    <source>
        <dbReference type="EMBL" id="JAS04140.1"/>
    </source>
</evidence>
<proteinExistence type="predicted"/>
<name>A0A194ANI6_PINFU</name>
<accession>A0A194ANI6</accession>
<dbReference type="AlphaFoldDB" id="A0A194ANI6"/>
<sequence length="173" mass="19792">MKLLTSILTLVLVNFYHCFAENGTFTDAEKDFIATMPFYELPQKLRFNLLGKKTGDRSHYCCSGSNFQETGWKTLSKEISSYQTVTHSISRGSKSCGFLWAKRCSNGYYTQYSQRLVTRIQYSRIKTYNRCPDELVTCCTHFMNVSGNCLDEAEVTKYHDALVAIFHNVPIVG</sequence>
<evidence type="ECO:0000256" key="1">
    <source>
        <dbReference type="SAM" id="SignalP"/>
    </source>
</evidence>
<organism evidence="2">
    <name type="scientific">Pinctada fucata</name>
    <name type="common">Akoya pearl oyster</name>
    <name type="synonym">Pinctada imbricata fucata</name>
    <dbReference type="NCBI Taxonomy" id="50426"/>
    <lineage>
        <taxon>Eukaryota</taxon>
        <taxon>Metazoa</taxon>
        <taxon>Spiralia</taxon>
        <taxon>Lophotrochozoa</taxon>
        <taxon>Mollusca</taxon>
        <taxon>Bivalvia</taxon>
        <taxon>Autobranchia</taxon>
        <taxon>Pteriomorphia</taxon>
        <taxon>Pterioida</taxon>
        <taxon>Pterioidea</taxon>
        <taxon>Pteriidae</taxon>
        <taxon>Pinctada</taxon>
    </lineage>
</organism>
<reference evidence="2" key="1">
    <citation type="submission" date="2016-03" db="EMBL/GenBank/DDBJ databases">
        <authorList>
            <person name="Ploux O."/>
        </authorList>
    </citation>
    <scope>NUCLEOTIDE SEQUENCE</scope>
    <source>
        <tissue evidence="2">Mantle</tissue>
    </source>
</reference>
<dbReference type="EMBL" id="GELH01000131">
    <property type="protein sequence ID" value="JAS04141.1"/>
    <property type="molecule type" value="Transcribed_RNA"/>
</dbReference>